<evidence type="ECO:0000259" key="1">
    <source>
        <dbReference type="Pfam" id="PF07532"/>
    </source>
</evidence>
<accession>A0AAW6SZC4</accession>
<dbReference type="AlphaFoldDB" id="A0AAW6SZC4"/>
<evidence type="ECO:0000313" key="3">
    <source>
        <dbReference type="Proteomes" id="UP001159179"/>
    </source>
</evidence>
<sequence length="478" mass="53408">MAPEPVTVKVKEEVIMPKTVSAKMSDGTTKEVTVVWVPKSIDTSKAGTYTATGTVEGFKGTVTLTVVVEELEKGVAYISLYKDSTSSSDKVDFDKITNFYLKNQKTGEIFKEGKNYSGTRKNVFEMKNIPEGEYTIHFEMPEGMSVKEIQLGDSYKETIYHPDTNPLVIVDSKMQEKSYVKIVLKSEATLAEIKPLEDLTVPTDITLDAFKEALPKHTTIIDSLGKEHQVDINWDIRPANFETYKKNGGATLWSEFFTLPLSVSNTDPATRLKVTLKVTFENSNSEEQIAVADQLVKSASDALINLDTINNKDTTQRGFSKADADNVQKLIDEARTYVNGLVESKEKDEFSTELDQIQTKLTEKINARYVYYEEVEEETNINQFKFKVSADFWKAGNVERIAQNKAIIISKAADGAVLVKYSPLGSTSWNIPAAGDKWETTLRFNGGVRTLALNLTNNGDGTWNIESDWLVEKGNKQE</sequence>
<evidence type="ECO:0000313" key="2">
    <source>
        <dbReference type="EMBL" id="MDH5162031.1"/>
    </source>
</evidence>
<comment type="caution">
    <text evidence="2">The sequence shown here is derived from an EMBL/GenBank/DDBJ whole genome shotgun (WGS) entry which is preliminary data.</text>
</comment>
<gene>
    <name evidence="2" type="ORF">P5X88_13865</name>
</gene>
<reference evidence="2" key="1">
    <citation type="submission" date="2023-03" db="EMBL/GenBank/DDBJ databases">
        <title>Bacterial isolates from washroom surfaces on a university campus.</title>
        <authorList>
            <person name="Holman D.B."/>
            <person name="Gzyl K.E."/>
            <person name="Taheri A.E."/>
        </authorList>
    </citation>
    <scope>NUCLEOTIDE SEQUENCE</scope>
    <source>
        <strain evidence="2">RD03</strain>
    </source>
</reference>
<organism evidence="2 3">
    <name type="scientific">Heyndrickxia oleronia</name>
    <dbReference type="NCBI Taxonomy" id="38875"/>
    <lineage>
        <taxon>Bacteria</taxon>
        <taxon>Bacillati</taxon>
        <taxon>Bacillota</taxon>
        <taxon>Bacilli</taxon>
        <taxon>Bacillales</taxon>
        <taxon>Bacillaceae</taxon>
        <taxon>Heyndrickxia</taxon>
    </lineage>
</organism>
<proteinExistence type="predicted"/>
<dbReference type="EMBL" id="JAROYP010000007">
    <property type="protein sequence ID" value="MDH5162031.1"/>
    <property type="molecule type" value="Genomic_DNA"/>
</dbReference>
<dbReference type="Proteomes" id="UP001159179">
    <property type="component" value="Unassembled WGS sequence"/>
</dbReference>
<dbReference type="InterPro" id="IPR011081">
    <property type="entry name" value="Big_4"/>
</dbReference>
<dbReference type="Pfam" id="PF07532">
    <property type="entry name" value="Big_4"/>
    <property type="match status" value="1"/>
</dbReference>
<name>A0AAW6SZC4_9BACI</name>
<protein>
    <submittedName>
        <fullName evidence="2">Ig-like domain-containing protein</fullName>
    </submittedName>
</protein>
<feature type="domain" description="Bacterial Ig-like" evidence="1">
    <location>
        <begin position="6"/>
        <end position="57"/>
    </location>
</feature>